<evidence type="ECO:0000256" key="6">
    <source>
        <dbReference type="PROSITE-ProRule" id="PRU00561"/>
    </source>
</evidence>
<gene>
    <name evidence="8" type="ORF">VFH_I191280</name>
</gene>
<dbReference type="SUPFAM" id="SSF48371">
    <property type="entry name" value="ARM repeat"/>
    <property type="match status" value="1"/>
</dbReference>
<dbReference type="InterPro" id="IPR000225">
    <property type="entry name" value="Armadillo"/>
</dbReference>
<dbReference type="PROSITE" id="PS50176">
    <property type="entry name" value="ARM_REPEAT"/>
    <property type="match status" value="2"/>
</dbReference>
<reference evidence="8 9" key="1">
    <citation type="submission" date="2023-01" db="EMBL/GenBank/DDBJ databases">
        <authorList>
            <person name="Kreplak J."/>
        </authorList>
    </citation>
    <scope>NUCLEOTIDE SEQUENCE [LARGE SCALE GENOMIC DNA]</scope>
</reference>
<dbReference type="PANTHER" id="PTHR23316">
    <property type="entry name" value="IMPORTIN ALPHA"/>
    <property type="match status" value="1"/>
</dbReference>
<accession>A0AAV0ZGD0</accession>
<feature type="repeat" description="ARM" evidence="5">
    <location>
        <begin position="159"/>
        <end position="201"/>
    </location>
</feature>
<feature type="domain" description="IBB" evidence="7">
    <location>
        <begin position="1"/>
        <end position="60"/>
    </location>
</feature>
<evidence type="ECO:0000313" key="9">
    <source>
        <dbReference type="Proteomes" id="UP001157006"/>
    </source>
</evidence>
<comment type="similarity">
    <text evidence="1">Belongs to the importin alpha family.</text>
</comment>
<dbReference type="Gene3D" id="1.25.10.10">
    <property type="entry name" value="Leucine-rich Repeat Variant"/>
    <property type="match status" value="1"/>
</dbReference>
<dbReference type="InterPro" id="IPR002652">
    <property type="entry name" value="Importin-a_IBB"/>
</dbReference>
<dbReference type="GO" id="GO:0061608">
    <property type="term" value="F:nuclear import signal receptor activity"/>
    <property type="evidence" value="ECO:0007669"/>
    <property type="project" value="InterPro"/>
</dbReference>
<evidence type="ECO:0000256" key="4">
    <source>
        <dbReference type="ARBA" id="ARBA00022927"/>
    </source>
</evidence>
<dbReference type="EMBL" id="OX451735">
    <property type="protein sequence ID" value="CAI8595440.1"/>
    <property type="molecule type" value="Genomic_DNA"/>
</dbReference>
<dbReference type="FunFam" id="1.20.5.690:FF:000002">
    <property type="entry name" value="Importin subunit alpha"/>
    <property type="match status" value="1"/>
</dbReference>
<dbReference type="PROSITE" id="PS51214">
    <property type="entry name" value="IBB"/>
    <property type="match status" value="1"/>
</dbReference>
<evidence type="ECO:0000256" key="2">
    <source>
        <dbReference type="ARBA" id="ARBA00022448"/>
    </source>
</evidence>
<dbReference type="AlphaFoldDB" id="A0AAV0ZGD0"/>
<dbReference type="InterPro" id="IPR016024">
    <property type="entry name" value="ARM-type_fold"/>
</dbReference>
<evidence type="ECO:0000256" key="1">
    <source>
        <dbReference type="ARBA" id="ARBA00010394"/>
    </source>
</evidence>
<evidence type="ECO:0000256" key="5">
    <source>
        <dbReference type="PROSITE-ProRule" id="PRU00259"/>
    </source>
</evidence>
<sequence>MSYRPTANSRTEVRRNRYKVAVDAEEGRRCREDTMVEIRKNHREESLLKKRREGLQPQQIPSSIHSVVEKKLENLPSMVAGVWSDDNNLQLESTTQFRKLLSIERTPPIEEVIQTGVVSRFVEFLMREDFPQLQFEAAWALTNIASGTSENTKVVIDHGVVPIFVKLLASSSDDVREQAVWALGNVTGDSPRCRDLVLGQGALVPLLAQLNEHAKLSMLRNATWTLSNFCRNHNIPFYGDYYLIFYFTILFYF</sequence>
<dbReference type="Gene3D" id="1.20.5.690">
    <property type="entry name" value="Importin-alpha, importin-beta-binding domain"/>
    <property type="match status" value="1"/>
</dbReference>
<organism evidence="8 9">
    <name type="scientific">Vicia faba</name>
    <name type="common">Broad bean</name>
    <name type="synonym">Faba vulgaris</name>
    <dbReference type="NCBI Taxonomy" id="3906"/>
    <lineage>
        <taxon>Eukaryota</taxon>
        <taxon>Viridiplantae</taxon>
        <taxon>Streptophyta</taxon>
        <taxon>Embryophyta</taxon>
        <taxon>Tracheophyta</taxon>
        <taxon>Spermatophyta</taxon>
        <taxon>Magnoliopsida</taxon>
        <taxon>eudicotyledons</taxon>
        <taxon>Gunneridae</taxon>
        <taxon>Pentapetalae</taxon>
        <taxon>rosids</taxon>
        <taxon>fabids</taxon>
        <taxon>Fabales</taxon>
        <taxon>Fabaceae</taxon>
        <taxon>Papilionoideae</taxon>
        <taxon>50 kb inversion clade</taxon>
        <taxon>NPAAA clade</taxon>
        <taxon>Hologalegina</taxon>
        <taxon>IRL clade</taxon>
        <taxon>Fabeae</taxon>
        <taxon>Vicia</taxon>
    </lineage>
</organism>
<dbReference type="Pfam" id="PF00514">
    <property type="entry name" value="Arm"/>
    <property type="match status" value="3"/>
</dbReference>
<feature type="repeat" description="ARM" evidence="5">
    <location>
        <begin position="116"/>
        <end position="159"/>
    </location>
</feature>
<keyword evidence="4" id="KW-0653">Protein transport</keyword>
<dbReference type="Pfam" id="PF01749">
    <property type="entry name" value="IBB"/>
    <property type="match status" value="1"/>
</dbReference>
<evidence type="ECO:0000313" key="8">
    <source>
        <dbReference type="EMBL" id="CAI8595440.1"/>
    </source>
</evidence>
<protein>
    <recommendedName>
        <fullName evidence="7">IBB domain-containing protein</fullName>
    </recommendedName>
</protein>
<dbReference type="Proteomes" id="UP001157006">
    <property type="component" value="Chromosome 1S"/>
</dbReference>
<keyword evidence="2 6" id="KW-0813">Transport</keyword>
<proteinExistence type="inferred from homology"/>
<dbReference type="GO" id="GO:0006606">
    <property type="term" value="P:protein import into nucleus"/>
    <property type="evidence" value="ECO:0007669"/>
    <property type="project" value="InterPro"/>
</dbReference>
<keyword evidence="3" id="KW-0677">Repeat</keyword>
<dbReference type="SMART" id="SM00185">
    <property type="entry name" value="ARM"/>
    <property type="match status" value="3"/>
</dbReference>
<evidence type="ECO:0000259" key="7">
    <source>
        <dbReference type="PROSITE" id="PS51214"/>
    </source>
</evidence>
<keyword evidence="9" id="KW-1185">Reference proteome</keyword>
<dbReference type="InterPro" id="IPR011989">
    <property type="entry name" value="ARM-like"/>
</dbReference>
<evidence type="ECO:0000256" key="3">
    <source>
        <dbReference type="ARBA" id="ARBA00022737"/>
    </source>
</evidence>
<name>A0AAV0ZGD0_VICFA</name>
<dbReference type="InterPro" id="IPR036975">
    <property type="entry name" value="Importin-a_IBB_sf"/>
</dbReference>